<dbReference type="GeneID" id="102801548"/>
<feature type="transmembrane region" description="Helical" evidence="4">
    <location>
        <begin position="116"/>
        <end position="137"/>
    </location>
</feature>
<feature type="transmembrane region" description="Helical" evidence="4">
    <location>
        <begin position="143"/>
        <end position="168"/>
    </location>
</feature>
<organism evidence="5 6">
    <name type="scientific">Saccoglossus kowalevskii</name>
    <name type="common">Acorn worm</name>
    <dbReference type="NCBI Taxonomy" id="10224"/>
    <lineage>
        <taxon>Eukaryota</taxon>
        <taxon>Metazoa</taxon>
        <taxon>Hemichordata</taxon>
        <taxon>Enteropneusta</taxon>
        <taxon>Harrimaniidae</taxon>
        <taxon>Saccoglossus</taxon>
    </lineage>
</organism>
<evidence type="ECO:0000256" key="1">
    <source>
        <dbReference type="ARBA" id="ARBA00022490"/>
    </source>
</evidence>
<feature type="non-terminal residue" evidence="6">
    <location>
        <position position="1"/>
    </location>
</feature>
<feature type="transmembrane region" description="Helical" evidence="4">
    <location>
        <begin position="207"/>
        <end position="228"/>
    </location>
</feature>
<dbReference type="Pfam" id="PF10288">
    <property type="entry name" value="CTU2"/>
    <property type="match status" value="1"/>
</dbReference>
<keyword evidence="4" id="KW-0812">Transmembrane</keyword>
<evidence type="ECO:0000256" key="4">
    <source>
        <dbReference type="SAM" id="Phobius"/>
    </source>
</evidence>
<protein>
    <recommendedName>
        <fullName evidence="3">Cytoplasmic tRNA 2-thiolation protein 2</fullName>
    </recommendedName>
</protein>
<evidence type="ECO:0000313" key="5">
    <source>
        <dbReference type="Proteomes" id="UP000694865"/>
    </source>
</evidence>
<evidence type="ECO:0000256" key="2">
    <source>
        <dbReference type="ARBA" id="ARBA00022694"/>
    </source>
</evidence>
<keyword evidence="4" id="KW-0472">Membrane</keyword>
<accession>A0ABM0MYU2</accession>
<dbReference type="InterPro" id="IPR019407">
    <property type="entry name" value="CTU2"/>
</dbReference>
<dbReference type="PANTHER" id="PTHR20882">
    <property type="entry name" value="CYTOPLASMIC TRNA 2-THIOLATION PROTEIN 2"/>
    <property type="match status" value="1"/>
</dbReference>
<feature type="transmembrane region" description="Helical" evidence="4">
    <location>
        <begin position="79"/>
        <end position="104"/>
    </location>
</feature>
<dbReference type="SUPFAM" id="SSF52402">
    <property type="entry name" value="Adenine nucleotide alpha hydrolases-like"/>
    <property type="match status" value="1"/>
</dbReference>
<comment type="similarity">
    <text evidence="3">Belongs to the CTU2/NCS2 family.</text>
</comment>
<reference evidence="6" key="1">
    <citation type="submission" date="2025-08" db="UniProtKB">
        <authorList>
            <consortium name="RefSeq"/>
        </authorList>
    </citation>
    <scope>IDENTIFICATION</scope>
    <source>
        <tissue evidence="6">Testes</tissue>
    </source>
</reference>
<dbReference type="Proteomes" id="UP000694865">
    <property type="component" value="Unplaced"/>
</dbReference>
<evidence type="ECO:0000313" key="6">
    <source>
        <dbReference type="RefSeq" id="XP_006825183.1"/>
    </source>
</evidence>
<evidence type="ECO:0000256" key="3">
    <source>
        <dbReference type="HAMAP-Rule" id="MF_03054"/>
    </source>
</evidence>
<proteinExistence type="inferred from homology"/>
<comment type="function">
    <text evidence="3">Plays a central role in 2-thiolation of mcm(5)S(2)U at tRNA wobble positions of tRNA(Lys), tRNA(Glu) and tRNA(Gln). May act by forming a heterodimer with NCS6/CTU1 that ligates sulfur from thiocarboxylated URM1 onto the uridine of tRNAs at wobble position.</text>
</comment>
<dbReference type="RefSeq" id="XP_006825183.1">
    <property type="nucleotide sequence ID" value="XM_006825120.1"/>
</dbReference>
<dbReference type="HAMAP" id="MF_03054">
    <property type="entry name" value="CTU2"/>
    <property type="match status" value="1"/>
</dbReference>
<keyword evidence="2 3" id="KW-0819">tRNA processing</keyword>
<comment type="subcellular location">
    <subcellularLocation>
        <location evidence="3">Cytoplasm</location>
    </subcellularLocation>
</comment>
<sequence length="559" mass="61849">YTPVLLVAYTPVLLVSYTPVLLVAYTPVLLVAYTPVLLVAYTPVLLVAYTPVLLVAYTPVLLVAYTPVLLAVYTPVLLVAYTPVLLVAYTPVLLVAYTPVLLAVYTPVLLVAYTPVLLVAYTPVLLVAYTPVLLVAYTPVLLVAYTPVLLVAYTPVLLVAYTPVLLVAYTPVLLVAYTPVLLVAYTPVLLVAYTPVLLVAYTPVLLVAYTPVLLVTYTPVLLAACVIGRIEYATITEKKVLLAFSGGHSSSALLHLVKAGLEEEMHKRLRFHSGIVYIDEGAVTNKNKEKRLQVSDSVQSIMRRYDFPTHIATLEQVFDLERSSVDENPTTDVGDRVAMAMPSLSADMGDLTLDSVQTKRLKYMLANTKSVTAKEDLVQILRHRLLMDIARRYGYDKIMLGDCSTKLSISILADLAKGRGASIPLDTNFADRRYGDVFFLRPMREFTSKEIGIYNHFHNIDSVVIASLTTKCPVNASINRLTETFVTGLQVDFPSTVNTVFRTGEKLCVTDSSDNSPVQYCILCRDTDNLPGFIIEEARRRIRRSQMKKEFEGFLLEED</sequence>
<comment type="pathway">
    <text evidence="3">tRNA modification; 5-methoxycarbonylmethyl-2-thiouridine-tRNA biosynthesis.</text>
</comment>
<feature type="transmembrane region" description="Helical" evidence="4">
    <location>
        <begin position="180"/>
        <end position="201"/>
    </location>
</feature>
<feature type="transmembrane region" description="Helical" evidence="4">
    <location>
        <begin position="20"/>
        <end position="40"/>
    </location>
</feature>
<keyword evidence="5" id="KW-1185">Reference proteome</keyword>
<dbReference type="InterPro" id="IPR014729">
    <property type="entry name" value="Rossmann-like_a/b/a_fold"/>
</dbReference>
<keyword evidence="4" id="KW-1133">Transmembrane helix</keyword>
<keyword evidence="1 3" id="KW-0963">Cytoplasm</keyword>
<dbReference type="PANTHER" id="PTHR20882:SF14">
    <property type="entry name" value="CYTOPLASMIC TRNA 2-THIOLATION PROTEIN 2"/>
    <property type="match status" value="1"/>
</dbReference>
<dbReference type="Gene3D" id="3.40.50.620">
    <property type="entry name" value="HUPs"/>
    <property type="match status" value="1"/>
</dbReference>
<gene>
    <name evidence="6" type="primary">LOC102801548</name>
</gene>
<name>A0ABM0MYU2_SACKO</name>